<keyword evidence="1" id="KW-1133">Transmembrane helix</keyword>
<sequence>MATDRTQQLVLALVVTMLGGYVGYTHPNTVPALSLGVGAFVAIAAVLKL</sequence>
<reference evidence="2 3" key="1">
    <citation type="submission" date="2024-10" db="EMBL/GenBank/DDBJ databases">
        <title>The Natural Products Discovery Center: Release of the First 8490 Sequenced Strains for Exploring Actinobacteria Biosynthetic Diversity.</title>
        <authorList>
            <person name="Kalkreuter E."/>
            <person name="Kautsar S.A."/>
            <person name="Yang D."/>
            <person name="Bader C.D."/>
            <person name="Teijaro C.N."/>
            <person name="Fluegel L."/>
            <person name="Davis C.M."/>
            <person name="Simpson J.R."/>
            <person name="Lauterbach L."/>
            <person name="Steele A.D."/>
            <person name="Gui C."/>
            <person name="Meng S."/>
            <person name="Li G."/>
            <person name="Viehrig K."/>
            <person name="Ye F."/>
            <person name="Su P."/>
            <person name="Kiefer A.F."/>
            <person name="Nichols A."/>
            <person name="Cepeda A.J."/>
            <person name="Yan W."/>
            <person name="Fan B."/>
            <person name="Jiang Y."/>
            <person name="Adhikari A."/>
            <person name="Zheng C.-J."/>
            <person name="Schuster L."/>
            <person name="Cowan T.M."/>
            <person name="Smanski M.J."/>
            <person name="Chevrette M.G."/>
            <person name="De Carvalho L.P.S."/>
            <person name="Shen B."/>
        </authorList>
    </citation>
    <scope>NUCLEOTIDE SEQUENCE [LARGE SCALE GENOMIC DNA]</scope>
    <source>
        <strain evidence="2 3">NPDC048320</strain>
    </source>
</reference>
<feature type="transmembrane region" description="Helical" evidence="1">
    <location>
        <begin position="7"/>
        <end position="24"/>
    </location>
</feature>
<protein>
    <submittedName>
        <fullName evidence="2">Uncharacterized protein</fullName>
    </submittedName>
</protein>
<accession>A0ABW7BCZ4</accession>
<feature type="transmembrane region" description="Helical" evidence="1">
    <location>
        <begin position="30"/>
        <end position="47"/>
    </location>
</feature>
<dbReference type="EMBL" id="JBICYV010000013">
    <property type="protein sequence ID" value="MFG3013782.1"/>
    <property type="molecule type" value="Genomic_DNA"/>
</dbReference>
<evidence type="ECO:0000313" key="2">
    <source>
        <dbReference type="EMBL" id="MFG3013782.1"/>
    </source>
</evidence>
<gene>
    <name evidence="2" type="ORF">ACGFZB_25745</name>
</gene>
<organism evidence="2 3">
    <name type="scientific">Streptomyces cinerochromogenes</name>
    <dbReference type="NCBI Taxonomy" id="66422"/>
    <lineage>
        <taxon>Bacteria</taxon>
        <taxon>Bacillati</taxon>
        <taxon>Actinomycetota</taxon>
        <taxon>Actinomycetes</taxon>
        <taxon>Kitasatosporales</taxon>
        <taxon>Streptomycetaceae</taxon>
        <taxon>Streptomyces</taxon>
    </lineage>
</organism>
<comment type="caution">
    <text evidence="2">The sequence shown here is derived from an EMBL/GenBank/DDBJ whole genome shotgun (WGS) entry which is preliminary data.</text>
</comment>
<keyword evidence="3" id="KW-1185">Reference proteome</keyword>
<dbReference type="RefSeq" id="WP_392819796.1">
    <property type="nucleotide sequence ID" value="NZ_JBICYV010000013.1"/>
</dbReference>
<evidence type="ECO:0000313" key="3">
    <source>
        <dbReference type="Proteomes" id="UP001604267"/>
    </source>
</evidence>
<keyword evidence="1" id="KW-0472">Membrane</keyword>
<keyword evidence="1" id="KW-0812">Transmembrane</keyword>
<name>A0ABW7BCZ4_9ACTN</name>
<dbReference type="Proteomes" id="UP001604267">
    <property type="component" value="Unassembled WGS sequence"/>
</dbReference>
<proteinExistence type="predicted"/>
<evidence type="ECO:0000256" key="1">
    <source>
        <dbReference type="SAM" id="Phobius"/>
    </source>
</evidence>